<reference evidence="2 3" key="1">
    <citation type="journal article" date="2013" name="Curr. Biol.">
        <title>The Genome of the Foraminiferan Reticulomyxa filosa.</title>
        <authorList>
            <person name="Glockner G."/>
            <person name="Hulsmann N."/>
            <person name="Schleicher M."/>
            <person name="Noegel A.A."/>
            <person name="Eichinger L."/>
            <person name="Gallinger C."/>
            <person name="Pawlowski J."/>
            <person name="Sierra R."/>
            <person name="Euteneuer U."/>
            <person name="Pillet L."/>
            <person name="Moustafa A."/>
            <person name="Platzer M."/>
            <person name="Groth M."/>
            <person name="Szafranski K."/>
            <person name="Schliwa M."/>
        </authorList>
    </citation>
    <scope>NUCLEOTIDE SEQUENCE [LARGE SCALE GENOMIC DNA]</scope>
</reference>
<keyword evidence="3" id="KW-1185">Reference proteome</keyword>
<dbReference type="AlphaFoldDB" id="X6LK67"/>
<feature type="coiled-coil region" evidence="1">
    <location>
        <begin position="1"/>
        <end position="56"/>
    </location>
</feature>
<gene>
    <name evidence="2" type="ORF">RFI_35678</name>
</gene>
<feature type="non-terminal residue" evidence="2">
    <location>
        <position position="1"/>
    </location>
</feature>
<organism evidence="2 3">
    <name type="scientific">Reticulomyxa filosa</name>
    <dbReference type="NCBI Taxonomy" id="46433"/>
    <lineage>
        <taxon>Eukaryota</taxon>
        <taxon>Sar</taxon>
        <taxon>Rhizaria</taxon>
        <taxon>Retaria</taxon>
        <taxon>Foraminifera</taxon>
        <taxon>Monothalamids</taxon>
        <taxon>Reticulomyxidae</taxon>
        <taxon>Reticulomyxa</taxon>
    </lineage>
</organism>
<comment type="caution">
    <text evidence="2">The sequence shown here is derived from an EMBL/GenBank/DDBJ whole genome shotgun (WGS) entry which is preliminary data.</text>
</comment>
<dbReference type="Proteomes" id="UP000023152">
    <property type="component" value="Unassembled WGS sequence"/>
</dbReference>
<evidence type="ECO:0000313" key="3">
    <source>
        <dbReference type="Proteomes" id="UP000023152"/>
    </source>
</evidence>
<proteinExistence type="predicted"/>
<sequence>ISHLKQQLDQYQKDNIKLISDQACYIFIFKITLIEIEKLKKDIESKDNEIQIKQEIQFKQKQIHENKEEQKQNIIHHNSSSSIINTSSTSDFQLLRSFKLINTFTGHTSY</sequence>
<protein>
    <submittedName>
        <fullName evidence="2">Uncharacterized protein</fullName>
    </submittedName>
</protein>
<keyword evidence="1" id="KW-0175">Coiled coil</keyword>
<evidence type="ECO:0000256" key="1">
    <source>
        <dbReference type="SAM" id="Coils"/>
    </source>
</evidence>
<feature type="non-terminal residue" evidence="2">
    <location>
        <position position="110"/>
    </location>
</feature>
<accession>X6LK67</accession>
<name>X6LK67_RETFI</name>
<evidence type="ECO:0000313" key="2">
    <source>
        <dbReference type="EMBL" id="ETO01761.1"/>
    </source>
</evidence>
<dbReference type="EMBL" id="ASPP01037481">
    <property type="protein sequence ID" value="ETO01761.1"/>
    <property type="molecule type" value="Genomic_DNA"/>
</dbReference>